<feature type="binding site" evidence="9">
    <location>
        <position position="406"/>
    </location>
    <ligand>
        <name>ADP</name>
        <dbReference type="ChEBI" id="CHEBI:456216"/>
    </ligand>
</feature>
<feature type="binding site" evidence="9">
    <location>
        <position position="12"/>
    </location>
    <ligand>
        <name>ATP</name>
        <dbReference type="ChEBI" id="CHEBI:30616"/>
    </ligand>
</feature>
<dbReference type="Gene3D" id="3.30.420.40">
    <property type="match status" value="2"/>
</dbReference>
<comment type="activity regulation">
    <text evidence="9">Inhibited by fructose 1,6-bisphosphate (FBP).</text>
</comment>
<keyword evidence="3 9" id="KW-0808">Transferase</keyword>
<dbReference type="PIRSF" id="PIRSF000538">
    <property type="entry name" value="GlpK"/>
    <property type="match status" value="1"/>
</dbReference>
<dbReference type="Proteomes" id="UP000219285">
    <property type="component" value="Chromosome"/>
</dbReference>
<keyword evidence="5 9" id="KW-0418">Kinase</keyword>
<evidence type="ECO:0000256" key="9">
    <source>
        <dbReference type="HAMAP-Rule" id="MF_00186"/>
    </source>
</evidence>
<dbReference type="Pfam" id="PF02782">
    <property type="entry name" value="FGGY_C"/>
    <property type="match status" value="1"/>
</dbReference>
<comment type="pathway">
    <text evidence="1 9">Polyol metabolism; glycerol degradation via glycerol kinase pathway; sn-glycerol 3-phosphate from glycerol: step 1/1.</text>
</comment>
<dbReference type="PANTHER" id="PTHR10196">
    <property type="entry name" value="SUGAR KINASE"/>
    <property type="match status" value="1"/>
</dbReference>
<dbReference type="SUPFAM" id="SSF53067">
    <property type="entry name" value="Actin-like ATPase domain"/>
    <property type="match status" value="2"/>
</dbReference>
<dbReference type="HAMAP" id="MF_00186">
    <property type="entry name" value="Glycerol_kin"/>
    <property type="match status" value="1"/>
</dbReference>
<feature type="binding site" evidence="9">
    <location>
        <position position="242"/>
    </location>
    <ligand>
        <name>glycerol</name>
        <dbReference type="ChEBI" id="CHEBI:17754"/>
    </ligand>
</feature>
<comment type="catalytic activity">
    <reaction evidence="8 9">
        <text>glycerol + ATP = sn-glycerol 3-phosphate + ADP + H(+)</text>
        <dbReference type="Rhea" id="RHEA:21644"/>
        <dbReference type="ChEBI" id="CHEBI:15378"/>
        <dbReference type="ChEBI" id="CHEBI:17754"/>
        <dbReference type="ChEBI" id="CHEBI:30616"/>
        <dbReference type="ChEBI" id="CHEBI:57597"/>
        <dbReference type="ChEBI" id="CHEBI:456216"/>
        <dbReference type="EC" id="2.7.1.30"/>
    </reaction>
</comment>
<reference evidence="13 14" key="2">
    <citation type="submission" date="2020-04" db="EMBL/GenBank/DDBJ databases">
        <title>Complete genome sequence of Alteromonas pelagimontana 5.12T.</title>
        <authorList>
            <person name="Sinha R.K."/>
            <person name="Krishnan K.P."/>
            <person name="Kurian J.P."/>
        </authorList>
    </citation>
    <scope>NUCLEOTIDE SEQUENCE [LARGE SCALE GENOMIC DNA]</scope>
    <source>
        <strain evidence="13 14">5.12</strain>
    </source>
</reference>
<feature type="binding site" evidence="9">
    <location>
        <position position="310"/>
    </location>
    <ligand>
        <name>ATP</name>
        <dbReference type="ChEBI" id="CHEBI:30616"/>
    </ligand>
</feature>
<keyword evidence="7 9" id="KW-0067">ATP-binding</keyword>
<evidence type="ECO:0000256" key="10">
    <source>
        <dbReference type="RuleBase" id="RU003733"/>
    </source>
</evidence>
<feature type="domain" description="Carbohydrate kinase FGGY C-terminal" evidence="12">
    <location>
        <begin position="259"/>
        <end position="444"/>
    </location>
</feature>
<feature type="binding site" evidence="9">
    <location>
        <position position="410"/>
    </location>
    <ligand>
        <name>ADP</name>
        <dbReference type="ChEBI" id="CHEBI:456216"/>
    </ligand>
</feature>
<feature type="binding site" evidence="9">
    <location>
        <position position="82"/>
    </location>
    <ligand>
        <name>sn-glycerol 3-phosphate</name>
        <dbReference type="ChEBI" id="CHEBI:57597"/>
    </ligand>
</feature>
<gene>
    <name evidence="9 13" type="primary">glpK</name>
    <name evidence="13" type="ORF">CA267_008175</name>
</gene>
<evidence type="ECO:0000256" key="7">
    <source>
        <dbReference type="ARBA" id="ARBA00022840"/>
    </source>
</evidence>
<feature type="binding site" evidence="9">
    <location>
        <position position="16"/>
    </location>
    <ligand>
        <name>ADP</name>
        <dbReference type="ChEBI" id="CHEBI:456216"/>
    </ligand>
</feature>
<feature type="binding site" evidence="9">
    <location>
        <position position="263"/>
    </location>
    <ligand>
        <name>ATP</name>
        <dbReference type="ChEBI" id="CHEBI:30616"/>
    </ligand>
</feature>
<evidence type="ECO:0000256" key="2">
    <source>
        <dbReference type="ARBA" id="ARBA00009156"/>
    </source>
</evidence>
<dbReference type="GO" id="GO:0019563">
    <property type="term" value="P:glycerol catabolic process"/>
    <property type="evidence" value="ECO:0007669"/>
    <property type="project" value="UniProtKB-UniRule"/>
</dbReference>
<dbReference type="InterPro" id="IPR005999">
    <property type="entry name" value="Glycerol_kin"/>
</dbReference>
<feature type="domain" description="Carbohydrate kinase FGGY N-terminal" evidence="11">
    <location>
        <begin position="5"/>
        <end position="248"/>
    </location>
</feature>
<feature type="binding site" evidence="9">
    <location>
        <position position="132"/>
    </location>
    <ligand>
        <name>glycerol</name>
        <dbReference type="ChEBI" id="CHEBI:17754"/>
    </ligand>
</feature>
<evidence type="ECO:0000256" key="6">
    <source>
        <dbReference type="ARBA" id="ARBA00022798"/>
    </source>
</evidence>
<evidence type="ECO:0000256" key="5">
    <source>
        <dbReference type="ARBA" id="ARBA00022777"/>
    </source>
</evidence>
<evidence type="ECO:0000259" key="12">
    <source>
        <dbReference type="Pfam" id="PF02782"/>
    </source>
</evidence>
<dbReference type="PANTHER" id="PTHR10196:SF78">
    <property type="entry name" value="GLYCEROL KINASE"/>
    <property type="match status" value="1"/>
</dbReference>
<name>A0A6M4MC28_9ALTE</name>
<evidence type="ECO:0000256" key="4">
    <source>
        <dbReference type="ARBA" id="ARBA00022741"/>
    </source>
</evidence>
<dbReference type="CDD" id="cd07786">
    <property type="entry name" value="FGGY_EcGK_like"/>
    <property type="match status" value="1"/>
</dbReference>
<dbReference type="InterPro" id="IPR018483">
    <property type="entry name" value="Carb_kinase_FGGY_CS"/>
</dbReference>
<feature type="binding site" evidence="9">
    <location>
        <position position="83"/>
    </location>
    <ligand>
        <name>glycerol</name>
        <dbReference type="ChEBI" id="CHEBI:17754"/>
    </ligand>
</feature>
<evidence type="ECO:0000313" key="13">
    <source>
        <dbReference type="EMBL" id="QJR80754.1"/>
    </source>
</evidence>
<proteinExistence type="inferred from homology"/>
<dbReference type="FunFam" id="3.30.420.40:FF:000007">
    <property type="entry name" value="Glycerol kinase"/>
    <property type="match status" value="1"/>
</dbReference>
<dbReference type="EC" id="2.7.1.30" evidence="9"/>
<comment type="similarity">
    <text evidence="2 9 10">Belongs to the FGGY kinase family.</text>
</comment>
<feature type="binding site" evidence="9">
    <location>
        <position position="13"/>
    </location>
    <ligand>
        <name>ATP</name>
        <dbReference type="ChEBI" id="CHEBI:30616"/>
    </ligand>
</feature>
<dbReference type="OrthoDB" id="9805576at2"/>
<dbReference type="InterPro" id="IPR000577">
    <property type="entry name" value="Carb_kinase_FGGY"/>
</dbReference>
<keyword evidence="4 9" id="KW-0547">Nucleotide-binding</keyword>
<dbReference type="InterPro" id="IPR043129">
    <property type="entry name" value="ATPase_NBD"/>
</dbReference>
<dbReference type="UniPathway" id="UPA00618">
    <property type="reaction ID" value="UER00672"/>
</dbReference>
<dbReference type="Pfam" id="PF00370">
    <property type="entry name" value="FGGY_N"/>
    <property type="match status" value="1"/>
</dbReference>
<feature type="binding site" evidence="9">
    <location>
        <position position="82"/>
    </location>
    <ligand>
        <name>glycerol</name>
        <dbReference type="ChEBI" id="CHEBI:17754"/>
    </ligand>
</feature>
<evidence type="ECO:0000259" key="11">
    <source>
        <dbReference type="Pfam" id="PF00370"/>
    </source>
</evidence>
<dbReference type="PROSITE" id="PS00445">
    <property type="entry name" value="FGGY_KINASES_2"/>
    <property type="match status" value="1"/>
</dbReference>
<dbReference type="EMBL" id="CP052766">
    <property type="protein sequence ID" value="QJR80754.1"/>
    <property type="molecule type" value="Genomic_DNA"/>
</dbReference>
<evidence type="ECO:0000256" key="3">
    <source>
        <dbReference type="ARBA" id="ARBA00022679"/>
    </source>
</evidence>
<evidence type="ECO:0000256" key="1">
    <source>
        <dbReference type="ARBA" id="ARBA00005190"/>
    </source>
</evidence>
<dbReference type="PROSITE" id="PS00933">
    <property type="entry name" value="FGGY_KINASES_1"/>
    <property type="match status" value="1"/>
</dbReference>
<feature type="binding site" evidence="9">
    <location>
        <position position="12"/>
    </location>
    <ligand>
        <name>ADP</name>
        <dbReference type="ChEBI" id="CHEBI:456216"/>
    </ligand>
</feature>
<feature type="binding site" evidence="9">
    <location>
        <position position="241"/>
    </location>
    <ligand>
        <name>sn-glycerol 3-phosphate</name>
        <dbReference type="ChEBI" id="CHEBI:57597"/>
    </ligand>
</feature>
<protein>
    <recommendedName>
        <fullName evidence="9">Glycerol kinase</fullName>
        <ecNumber evidence="9">2.7.1.30</ecNumber>
    </recommendedName>
    <alternativeName>
        <fullName evidence="9">ATP:glycerol 3-phosphotransferase</fullName>
    </alternativeName>
    <alternativeName>
        <fullName evidence="9">Glycerokinase</fullName>
        <shortName evidence="9">GK</shortName>
    </alternativeName>
</protein>
<keyword evidence="6 9" id="KW-0319">Glycerol metabolism</keyword>
<comment type="function">
    <text evidence="9">Key enzyme in the regulation of glycerol uptake and metabolism. Catalyzes the phosphorylation of glycerol to yield sn-glycerol 3-phosphate.</text>
</comment>
<dbReference type="NCBIfam" id="TIGR01311">
    <property type="entry name" value="glycerol_kin"/>
    <property type="match status" value="1"/>
</dbReference>
<dbReference type="GO" id="GO:0006072">
    <property type="term" value="P:glycerol-3-phosphate metabolic process"/>
    <property type="evidence" value="ECO:0007669"/>
    <property type="project" value="InterPro"/>
</dbReference>
<keyword evidence="14" id="KW-1185">Reference proteome</keyword>
<feature type="binding site" evidence="9">
    <location>
        <position position="241"/>
    </location>
    <ligand>
        <name>glycerol</name>
        <dbReference type="ChEBI" id="CHEBI:17754"/>
    </ligand>
</feature>
<organism evidence="13 14">
    <name type="scientific">Alteromonas pelagimontana</name>
    <dbReference type="NCBI Taxonomy" id="1858656"/>
    <lineage>
        <taxon>Bacteria</taxon>
        <taxon>Pseudomonadati</taxon>
        <taxon>Pseudomonadota</taxon>
        <taxon>Gammaproteobacteria</taxon>
        <taxon>Alteromonadales</taxon>
        <taxon>Alteromonadaceae</taxon>
        <taxon>Alteromonas/Salinimonas group</taxon>
        <taxon>Alteromonas</taxon>
    </lineage>
</organism>
<sequence length="496" mass="54365">MTTAILTIDQGTTSSRAIIFDENFKPAFAAQQEYQQYYPARGWVEHDPEDIWETTVSVCQEALAAAREKGLKVVGIGLVNQRETTLVWEKKTGKPVYNAIVWQDRRTANACKALQQYEPWITEKTGLRMDPYFSATKIKWILDNVSGARGRAARGELAFGTVDSFLIWRLTGGKTHVTDTTNASRTNLFNLSTLQWDEELLALFNIPAAMMPEIRHCADDFGLTEQHILSESLPICGVAGDQQAALIGQGCFNKGETKTTFGTGSFALVNTGDRLTYSSHNLLTTVAYTLKEQTCYAIEGSIFVAGAAVQWLRDSMGMLSNAAESEAIASSVADDHGLVLVPAFTGLGAPYWSPQARGAIYGLTRSSTSAHVVRATLESVAYQTQDLVNSIKSDNIPVTCMKVDGGMVQNSWLCQYLADTLNVTVVRPEVMETTALGAAFLAGLQLGMRENLHDFATLNPTEAQFTSRIDETLRTQRKNRWNAAVQATLLMAKAEA</sequence>
<dbReference type="RefSeq" id="WP_075607947.1">
    <property type="nucleotide sequence ID" value="NZ_CP052766.1"/>
</dbReference>
<dbReference type="NCBIfam" id="NF000756">
    <property type="entry name" value="PRK00047.1"/>
    <property type="match status" value="1"/>
</dbReference>
<feature type="binding site" evidence="9">
    <location>
        <position position="306"/>
    </location>
    <ligand>
        <name>ATP</name>
        <dbReference type="ChEBI" id="CHEBI:30616"/>
    </ligand>
</feature>
<feature type="binding site" evidence="9">
    <location>
        <position position="306"/>
    </location>
    <ligand>
        <name>ADP</name>
        <dbReference type="ChEBI" id="CHEBI:456216"/>
    </ligand>
</feature>
<feature type="binding site" evidence="9">
    <location>
        <position position="406"/>
    </location>
    <ligand>
        <name>ATP</name>
        <dbReference type="ChEBI" id="CHEBI:30616"/>
    </ligand>
</feature>
<feature type="binding site" evidence="9">
    <location>
        <position position="83"/>
    </location>
    <ligand>
        <name>sn-glycerol 3-phosphate</name>
        <dbReference type="ChEBI" id="CHEBI:57597"/>
    </ligand>
</feature>
<dbReference type="GO" id="GO:0005829">
    <property type="term" value="C:cytosol"/>
    <property type="evidence" value="ECO:0007669"/>
    <property type="project" value="TreeGrafter"/>
</dbReference>
<dbReference type="InterPro" id="IPR018484">
    <property type="entry name" value="FGGY_N"/>
</dbReference>
<accession>A0A6M4MC28</accession>
<evidence type="ECO:0000313" key="14">
    <source>
        <dbReference type="Proteomes" id="UP000219285"/>
    </source>
</evidence>
<dbReference type="FunFam" id="3.30.420.40:FF:000008">
    <property type="entry name" value="Glycerol kinase"/>
    <property type="match status" value="1"/>
</dbReference>
<evidence type="ECO:0000256" key="8">
    <source>
        <dbReference type="ARBA" id="ARBA00052101"/>
    </source>
</evidence>
<dbReference type="GO" id="GO:0005524">
    <property type="term" value="F:ATP binding"/>
    <property type="evidence" value="ECO:0007669"/>
    <property type="project" value="UniProtKB-UniRule"/>
</dbReference>
<dbReference type="InterPro" id="IPR018485">
    <property type="entry name" value="FGGY_C"/>
</dbReference>
<dbReference type="AlphaFoldDB" id="A0A6M4MC28"/>
<reference evidence="14" key="1">
    <citation type="submission" date="2014-12" db="EMBL/GenBank/DDBJ databases">
        <title>Complete genome sequence of a multi-drug resistant Klebsiella pneumoniae.</title>
        <authorList>
            <person name="Hua X."/>
            <person name="Chen Q."/>
            <person name="Li X."/>
            <person name="Feng Y."/>
            <person name="Ruan Z."/>
            <person name="Yu Y."/>
        </authorList>
    </citation>
    <scope>NUCLEOTIDE SEQUENCE [LARGE SCALE GENOMIC DNA]</scope>
    <source>
        <strain evidence="14">5.12</strain>
    </source>
</reference>
<feature type="binding site" evidence="9">
    <location>
        <position position="263"/>
    </location>
    <ligand>
        <name>ADP</name>
        <dbReference type="ChEBI" id="CHEBI:456216"/>
    </ligand>
</feature>
<feature type="binding site" evidence="9">
    <location>
        <position position="12"/>
    </location>
    <ligand>
        <name>sn-glycerol 3-phosphate</name>
        <dbReference type="ChEBI" id="CHEBI:57597"/>
    </ligand>
</feature>
<feature type="binding site" evidence="9">
    <location>
        <position position="132"/>
    </location>
    <ligand>
        <name>sn-glycerol 3-phosphate</name>
        <dbReference type="ChEBI" id="CHEBI:57597"/>
    </ligand>
</feature>
<feature type="binding site" evidence="9">
    <location>
        <position position="14"/>
    </location>
    <ligand>
        <name>ATP</name>
        <dbReference type="ChEBI" id="CHEBI:30616"/>
    </ligand>
</feature>
<dbReference type="GO" id="GO:0004370">
    <property type="term" value="F:glycerol kinase activity"/>
    <property type="evidence" value="ECO:0007669"/>
    <property type="project" value="UniProtKB-UniRule"/>
</dbReference>
<dbReference type="KEGG" id="apel:CA267_008175"/>